<comment type="caution">
    <text evidence="2">The sequence shown here is derived from an EMBL/GenBank/DDBJ whole genome shotgun (WGS) entry which is preliminary data.</text>
</comment>
<evidence type="ECO:0000313" key="3">
    <source>
        <dbReference type="Proteomes" id="UP001501447"/>
    </source>
</evidence>
<dbReference type="RefSeq" id="WP_344564876.1">
    <property type="nucleotide sequence ID" value="NZ_BAAARJ010000006.1"/>
</dbReference>
<dbReference type="InterPro" id="IPR051604">
    <property type="entry name" value="Ergot_Alk_Oxidoreductase"/>
</dbReference>
<dbReference type="PANTHER" id="PTHR43162:SF1">
    <property type="entry name" value="PRESTALK A DIFFERENTIATION PROTEIN A"/>
    <property type="match status" value="1"/>
</dbReference>
<dbReference type="Gene3D" id="3.40.50.720">
    <property type="entry name" value="NAD(P)-binding Rossmann-like Domain"/>
    <property type="match status" value="1"/>
</dbReference>
<dbReference type="PANTHER" id="PTHR43162">
    <property type="match status" value="1"/>
</dbReference>
<keyword evidence="3" id="KW-1185">Reference proteome</keyword>
<dbReference type="EMBL" id="BAAARJ010000006">
    <property type="protein sequence ID" value="GAA2609034.1"/>
    <property type="molecule type" value="Genomic_DNA"/>
</dbReference>
<accession>A0ABN3Q2I1</accession>
<feature type="domain" description="NmrA-like" evidence="1">
    <location>
        <begin position="10"/>
        <end position="239"/>
    </location>
</feature>
<proteinExistence type="predicted"/>
<dbReference type="InterPro" id="IPR008030">
    <property type="entry name" value="NmrA-like"/>
</dbReference>
<evidence type="ECO:0000313" key="2">
    <source>
        <dbReference type="EMBL" id="GAA2609034.1"/>
    </source>
</evidence>
<name>A0ABN3Q2I1_9ACTN</name>
<evidence type="ECO:0000259" key="1">
    <source>
        <dbReference type="Pfam" id="PF05368"/>
    </source>
</evidence>
<dbReference type="Pfam" id="PF05368">
    <property type="entry name" value="NmrA"/>
    <property type="match status" value="1"/>
</dbReference>
<dbReference type="Proteomes" id="UP001501447">
    <property type="component" value="Unassembled WGS sequence"/>
</dbReference>
<reference evidence="2 3" key="1">
    <citation type="journal article" date="2019" name="Int. J. Syst. Evol. Microbiol.">
        <title>The Global Catalogue of Microorganisms (GCM) 10K type strain sequencing project: providing services to taxonomists for standard genome sequencing and annotation.</title>
        <authorList>
            <consortium name="The Broad Institute Genomics Platform"/>
            <consortium name="The Broad Institute Genome Sequencing Center for Infectious Disease"/>
            <person name="Wu L."/>
            <person name="Ma J."/>
        </authorList>
    </citation>
    <scope>NUCLEOTIDE SEQUENCE [LARGE SCALE GENOMIC DNA]</scope>
    <source>
        <strain evidence="2 3">JCM 16373</strain>
    </source>
</reference>
<organism evidence="2 3">
    <name type="scientific">Streptomyces axinellae</name>
    <dbReference type="NCBI Taxonomy" id="552788"/>
    <lineage>
        <taxon>Bacteria</taxon>
        <taxon>Bacillati</taxon>
        <taxon>Actinomycetota</taxon>
        <taxon>Actinomycetes</taxon>
        <taxon>Kitasatosporales</taxon>
        <taxon>Streptomycetaceae</taxon>
        <taxon>Streptomyces</taxon>
    </lineage>
</organism>
<sequence>MSDAQPERYLVMGATGAQGGAVLRRLTALGRTAVGISRGAASGAAGSSVASRAVDLADRAGLCRAFEGVTRVAASLPLVYEAEVAAGYAANLVHAARETGVRRLVFNTNLPVPPAPTGYPAFETRRLAEEALMASGLPVTVLRPPLYLDNLFGPGHAPALVNDGVLAFPLPESLPVSWMSLEDMAAATVAALEGADELVGGALRVGGAEAVTGPRLAAVFEEVLGREVRFHSMDPHDFEAAVSAVLGPELGAGIAGGYHWARAAADDSSFTADPDSVEKHLGIRLTPLRQWIAAQPWNQWAHSGS</sequence>
<protein>
    <submittedName>
        <fullName evidence="2">NmrA family NAD(P)-binding protein</fullName>
    </submittedName>
</protein>
<dbReference type="InterPro" id="IPR036291">
    <property type="entry name" value="NAD(P)-bd_dom_sf"/>
</dbReference>
<gene>
    <name evidence="2" type="ORF">GCM10009863_23130</name>
</gene>
<dbReference type="SUPFAM" id="SSF51735">
    <property type="entry name" value="NAD(P)-binding Rossmann-fold domains"/>
    <property type="match status" value="1"/>
</dbReference>